<feature type="transmembrane region" description="Helical" evidence="1">
    <location>
        <begin position="265"/>
        <end position="287"/>
    </location>
</feature>
<feature type="transmembrane region" description="Helical" evidence="1">
    <location>
        <begin position="239"/>
        <end position="259"/>
    </location>
</feature>
<protein>
    <submittedName>
        <fullName evidence="2">Uncharacterized protein</fullName>
    </submittedName>
</protein>
<proteinExistence type="predicted"/>
<dbReference type="AlphaFoldDB" id="A0A445MV97"/>
<accession>A0A445MV97</accession>
<evidence type="ECO:0000313" key="2">
    <source>
        <dbReference type="EMBL" id="SPD73388.1"/>
    </source>
</evidence>
<name>A0A445MV97_9BACT</name>
<dbReference type="EMBL" id="OJIN01000093">
    <property type="protein sequence ID" value="SPD73388.1"/>
    <property type="molecule type" value="Genomic_DNA"/>
</dbReference>
<keyword evidence="1" id="KW-0812">Transmembrane</keyword>
<evidence type="ECO:0000256" key="1">
    <source>
        <dbReference type="SAM" id="Phobius"/>
    </source>
</evidence>
<sequence>MAKAFRILVVDDKKPVLEAMKDWIEHNYNVANEDYRIELLLLHVDVLGEENEYQISVKTFEKLNEYCQKPFNLILADFGFVKQGINTIEELDRLKVLNPKCSVRELIDRIILNPSHIVNDCIRHPKYYKRIKKQFVDFKGNLYVYTYIPSKIEREYTSADVRKNVTNKHFPSANILLIDARKELFNNSKFDGKHDGEYYPFLISKYLSKIIHIEIAELTIRKINEVKDQFVKLKRNNRIVTITTILPSIIAGVFIPSLFTSIEKGNYTIAIAFLLMLVCIVGALTLLPRWLESTK</sequence>
<keyword evidence="1" id="KW-0472">Membrane</keyword>
<reference evidence="2" key="1">
    <citation type="submission" date="2018-01" db="EMBL/GenBank/DDBJ databases">
        <authorList>
            <person name="Regsiter A."/>
            <person name="William W."/>
        </authorList>
    </citation>
    <scope>NUCLEOTIDE SEQUENCE</scope>
    <source>
        <strain evidence="2">TRIP AH-1</strain>
    </source>
</reference>
<gene>
    <name evidence="2" type="ORF">PITCH_A1820017</name>
</gene>
<organism evidence="2">
    <name type="scientific">uncultured Desulfobacterium sp</name>
    <dbReference type="NCBI Taxonomy" id="201089"/>
    <lineage>
        <taxon>Bacteria</taxon>
        <taxon>Pseudomonadati</taxon>
        <taxon>Thermodesulfobacteriota</taxon>
        <taxon>Desulfobacteria</taxon>
        <taxon>Desulfobacterales</taxon>
        <taxon>Desulfobacteriaceae</taxon>
        <taxon>Desulfobacterium</taxon>
        <taxon>environmental samples</taxon>
    </lineage>
</organism>
<keyword evidence="1" id="KW-1133">Transmembrane helix</keyword>